<dbReference type="GO" id="GO:0047184">
    <property type="term" value="F:1-acylglycerophosphocholine O-acyltransferase activity"/>
    <property type="evidence" value="ECO:0007669"/>
    <property type="project" value="TreeGrafter"/>
</dbReference>
<feature type="transmembrane region" description="Helical" evidence="8">
    <location>
        <begin position="445"/>
        <end position="469"/>
    </location>
</feature>
<organism evidence="9 10">
    <name type="scientific">Allomyces macrogynus (strain ATCC 38327)</name>
    <name type="common">Allomyces javanicus var. macrogynus</name>
    <dbReference type="NCBI Taxonomy" id="578462"/>
    <lineage>
        <taxon>Eukaryota</taxon>
        <taxon>Fungi</taxon>
        <taxon>Fungi incertae sedis</taxon>
        <taxon>Blastocladiomycota</taxon>
        <taxon>Blastocladiomycetes</taxon>
        <taxon>Blastocladiales</taxon>
        <taxon>Blastocladiaceae</taxon>
        <taxon>Allomyces</taxon>
    </lineage>
</organism>
<feature type="transmembrane region" description="Helical" evidence="8">
    <location>
        <begin position="192"/>
        <end position="210"/>
    </location>
</feature>
<evidence type="ECO:0000256" key="5">
    <source>
        <dbReference type="ARBA" id="ARBA00023136"/>
    </source>
</evidence>
<comment type="subcellular location">
    <subcellularLocation>
        <location evidence="1">Membrane</location>
        <topology evidence="1">Multi-pass membrane protein</topology>
    </subcellularLocation>
</comment>
<dbReference type="PANTHER" id="PTHR13906">
    <property type="entry name" value="PORCUPINE"/>
    <property type="match status" value="1"/>
</dbReference>
<dbReference type="InterPro" id="IPR049941">
    <property type="entry name" value="LPLAT_7/PORCN-like"/>
</dbReference>
<dbReference type="eggNOG" id="KOG2704">
    <property type="taxonomic scope" value="Eukaryota"/>
</dbReference>
<dbReference type="OrthoDB" id="286734at2759"/>
<name>A0A0L0SPY1_ALLM3</name>
<keyword evidence="10" id="KW-1185">Reference proteome</keyword>
<feature type="transmembrane region" description="Helical" evidence="8">
    <location>
        <begin position="112"/>
        <end position="129"/>
    </location>
</feature>
<dbReference type="InterPro" id="IPR004299">
    <property type="entry name" value="MBOAT_fam"/>
</dbReference>
<dbReference type="AlphaFoldDB" id="A0A0L0SPY1"/>
<gene>
    <name evidence="9" type="ORF">AMAG_09897</name>
</gene>
<dbReference type="VEuPathDB" id="FungiDB:AMAG_09897"/>
<dbReference type="OMA" id="YFLGHIC"/>
<evidence type="ECO:0000256" key="4">
    <source>
        <dbReference type="ARBA" id="ARBA00022989"/>
    </source>
</evidence>
<evidence type="ECO:0008006" key="11">
    <source>
        <dbReference type="Google" id="ProtNLM"/>
    </source>
</evidence>
<dbReference type="GO" id="GO:0005783">
    <property type="term" value="C:endoplasmic reticulum"/>
    <property type="evidence" value="ECO:0007669"/>
    <property type="project" value="TreeGrafter"/>
</dbReference>
<feature type="transmembrane region" description="Helical" evidence="8">
    <location>
        <begin position="62"/>
        <end position="80"/>
    </location>
</feature>
<evidence type="ECO:0000256" key="6">
    <source>
        <dbReference type="ARBA" id="ARBA00023315"/>
    </source>
</evidence>
<feature type="compositionally biased region" description="Low complexity" evidence="7">
    <location>
        <begin position="541"/>
        <end position="552"/>
    </location>
</feature>
<dbReference type="STRING" id="578462.A0A0L0SPY1"/>
<feature type="transmembrane region" description="Helical" evidence="8">
    <location>
        <begin position="402"/>
        <end position="424"/>
    </location>
</feature>
<dbReference type="GO" id="GO:0003841">
    <property type="term" value="F:1-acylglycerol-3-phosphate O-acyltransferase activity"/>
    <property type="evidence" value="ECO:0007669"/>
    <property type="project" value="TreeGrafter"/>
</dbReference>
<keyword evidence="5 8" id="KW-0472">Membrane</keyword>
<feature type="transmembrane region" description="Helical" evidence="8">
    <location>
        <begin position="87"/>
        <end position="106"/>
    </location>
</feature>
<dbReference type="PANTHER" id="PTHR13906:SF4">
    <property type="entry name" value="LYSOPHOSPHOLIPID ACYLTRANSFERASE 6"/>
    <property type="match status" value="1"/>
</dbReference>
<protein>
    <recommendedName>
        <fullName evidence="11">MBOAT family protein</fullName>
    </recommendedName>
</protein>
<keyword evidence="3 8" id="KW-0812">Transmembrane</keyword>
<dbReference type="GO" id="GO:0030258">
    <property type="term" value="P:lipid modification"/>
    <property type="evidence" value="ECO:0007669"/>
    <property type="project" value="TreeGrafter"/>
</dbReference>
<proteinExistence type="predicted"/>
<dbReference type="EMBL" id="GG745345">
    <property type="protein sequence ID" value="KNE64537.1"/>
    <property type="molecule type" value="Genomic_DNA"/>
</dbReference>
<feature type="compositionally biased region" description="Low complexity" evidence="7">
    <location>
        <begin position="563"/>
        <end position="578"/>
    </location>
</feature>
<evidence type="ECO:0000256" key="1">
    <source>
        <dbReference type="ARBA" id="ARBA00004141"/>
    </source>
</evidence>
<reference evidence="9 10" key="1">
    <citation type="submission" date="2009-11" db="EMBL/GenBank/DDBJ databases">
        <title>Annotation of Allomyces macrogynus ATCC 38327.</title>
        <authorList>
            <consortium name="The Broad Institute Genome Sequencing Platform"/>
            <person name="Russ C."/>
            <person name="Cuomo C."/>
            <person name="Burger G."/>
            <person name="Gray M.W."/>
            <person name="Holland P.W.H."/>
            <person name="King N."/>
            <person name="Lang F.B.F."/>
            <person name="Roger A.J."/>
            <person name="Ruiz-Trillo I."/>
            <person name="Young S.K."/>
            <person name="Zeng Q."/>
            <person name="Gargeya S."/>
            <person name="Fitzgerald M."/>
            <person name="Haas B."/>
            <person name="Abouelleil A."/>
            <person name="Alvarado L."/>
            <person name="Arachchi H.M."/>
            <person name="Berlin A."/>
            <person name="Chapman S.B."/>
            <person name="Gearin G."/>
            <person name="Goldberg J."/>
            <person name="Griggs A."/>
            <person name="Gujja S."/>
            <person name="Hansen M."/>
            <person name="Heiman D."/>
            <person name="Howarth C."/>
            <person name="Larimer J."/>
            <person name="Lui A."/>
            <person name="MacDonald P.J.P."/>
            <person name="McCowen C."/>
            <person name="Montmayeur A."/>
            <person name="Murphy C."/>
            <person name="Neiman D."/>
            <person name="Pearson M."/>
            <person name="Priest M."/>
            <person name="Roberts A."/>
            <person name="Saif S."/>
            <person name="Shea T."/>
            <person name="Sisk P."/>
            <person name="Stolte C."/>
            <person name="Sykes S."/>
            <person name="Wortman J."/>
            <person name="Nusbaum C."/>
            <person name="Birren B."/>
        </authorList>
    </citation>
    <scope>NUCLEOTIDE SEQUENCE [LARGE SCALE GENOMIC DNA]</scope>
    <source>
        <strain evidence="9 10">ATCC 38327</strain>
    </source>
</reference>
<dbReference type="Proteomes" id="UP000054350">
    <property type="component" value="Unassembled WGS sequence"/>
</dbReference>
<keyword evidence="4 8" id="KW-1133">Transmembrane helix</keyword>
<dbReference type="GO" id="GO:0046474">
    <property type="term" value="P:glycerophospholipid biosynthetic process"/>
    <property type="evidence" value="ECO:0007669"/>
    <property type="project" value="TreeGrafter"/>
</dbReference>
<evidence type="ECO:0000313" key="9">
    <source>
        <dbReference type="EMBL" id="KNE64537.1"/>
    </source>
</evidence>
<evidence type="ECO:0000256" key="2">
    <source>
        <dbReference type="ARBA" id="ARBA00022679"/>
    </source>
</evidence>
<evidence type="ECO:0000256" key="3">
    <source>
        <dbReference type="ARBA" id="ARBA00022692"/>
    </source>
</evidence>
<feature type="transmembrane region" description="Helical" evidence="8">
    <location>
        <begin position="481"/>
        <end position="501"/>
    </location>
</feature>
<reference evidence="10" key="2">
    <citation type="submission" date="2009-11" db="EMBL/GenBank/DDBJ databases">
        <title>The Genome Sequence of Allomyces macrogynus strain ATCC 38327.</title>
        <authorList>
            <consortium name="The Broad Institute Genome Sequencing Platform"/>
            <person name="Russ C."/>
            <person name="Cuomo C."/>
            <person name="Shea T."/>
            <person name="Young S.K."/>
            <person name="Zeng Q."/>
            <person name="Koehrsen M."/>
            <person name="Haas B."/>
            <person name="Borodovsky M."/>
            <person name="Guigo R."/>
            <person name="Alvarado L."/>
            <person name="Berlin A."/>
            <person name="Borenstein D."/>
            <person name="Chen Z."/>
            <person name="Engels R."/>
            <person name="Freedman E."/>
            <person name="Gellesch M."/>
            <person name="Goldberg J."/>
            <person name="Griggs A."/>
            <person name="Gujja S."/>
            <person name="Heiman D."/>
            <person name="Hepburn T."/>
            <person name="Howarth C."/>
            <person name="Jen D."/>
            <person name="Larson L."/>
            <person name="Lewis B."/>
            <person name="Mehta T."/>
            <person name="Park D."/>
            <person name="Pearson M."/>
            <person name="Roberts A."/>
            <person name="Saif S."/>
            <person name="Shenoy N."/>
            <person name="Sisk P."/>
            <person name="Stolte C."/>
            <person name="Sykes S."/>
            <person name="Walk T."/>
            <person name="White J."/>
            <person name="Yandava C."/>
            <person name="Burger G."/>
            <person name="Gray M.W."/>
            <person name="Holland P.W.H."/>
            <person name="King N."/>
            <person name="Lang F.B.F."/>
            <person name="Roger A.J."/>
            <person name="Ruiz-Trillo I."/>
            <person name="Lander E."/>
            <person name="Nusbaum C."/>
        </authorList>
    </citation>
    <scope>NUCLEOTIDE SEQUENCE [LARGE SCALE GENOMIC DNA]</scope>
    <source>
        <strain evidence="10">ATCC 38327</strain>
    </source>
</reference>
<sequence>MPLGDSLVAAVSAAAHLPDDKVRCLLALLGTYPLSIPLLVLHPRRTVRPDGSLSPAPAWATTLKYIYIVVVATVLTAFCFPDPHDWIHLLAGALAMYGIMAIGATLNLGKTWVWTVWAAAMLHMSYSHLARQWADYASYKFDHTAPQMVMVLKLTALAWSVYDHSVLAKNPTAPLTPRQRAMAVPLPTPLEFLAYIFYFGGLFVGPAFDLRSFQRFITGDAYLDTPINQAALAKKKETPGAQVRIRPPHPWLAMLQCVATSALFMALTVLLADRFAFSRLSTPAYLDGPITIAVLASRFARLQISGFAARTQYYAIWKLAEGACIVAGLGFNGTDAQGHAQWNQVTNVRIWALETASSFKGIIDNWNMGTSTWLKECVYLRLTPPGTRPTFLTTMVTYTTSAFWHGFYPGYYLTFASGALITTAARGLRRAFRARVLATKSTPLYVAYTFAGWVMSQGILNYVVAPFMVLSLADSIAIWKANYFLGHICVLTAIAVASIAAPKKAPSSTAAASKKASEPASFLNDGTTVPQLNLDLNNLPASPAQSRSGSGSPRRRRARRASLEASAEQPTDAAASKWPSPPASPTKKGPVEIPAAAVASTTM</sequence>
<evidence type="ECO:0000256" key="7">
    <source>
        <dbReference type="SAM" id="MobiDB-lite"/>
    </source>
</evidence>
<feature type="region of interest" description="Disordered" evidence="7">
    <location>
        <begin position="534"/>
        <end position="603"/>
    </location>
</feature>
<accession>A0A0L0SPY1</accession>
<keyword evidence="2" id="KW-0808">Transferase</keyword>
<keyword evidence="6" id="KW-0012">Acyltransferase</keyword>
<evidence type="ECO:0000313" key="10">
    <source>
        <dbReference type="Proteomes" id="UP000054350"/>
    </source>
</evidence>
<feature type="transmembrane region" description="Helical" evidence="8">
    <location>
        <begin position="251"/>
        <end position="272"/>
    </location>
</feature>
<dbReference type="Pfam" id="PF03062">
    <property type="entry name" value="MBOAT"/>
    <property type="match status" value="1"/>
</dbReference>
<dbReference type="GO" id="GO:0016020">
    <property type="term" value="C:membrane"/>
    <property type="evidence" value="ECO:0007669"/>
    <property type="project" value="UniProtKB-SubCell"/>
</dbReference>
<evidence type="ECO:0000256" key="8">
    <source>
        <dbReference type="SAM" id="Phobius"/>
    </source>
</evidence>